<accession>A4SC84</accession>
<dbReference type="InterPro" id="IPR011604">
    <property type="entry name" value="PDDEXK-like_dom_sf"/>
</dbReference>
<dbReference type="STRING" id="290318.Cvib_0065"/>
<gene>
    <name evidence="2" type="ordered locus">Cvib_0065</name>
</gene>
<dbReference type="AlphaFoldDB" id="A4SC84"/>
<dbReference type="HOGENOM" id="CLU_334605_0_0_10"/>
<proteinExistence type="predicted"/>
<organism evidence="2">
    <name type="scientific">Chlorobium phaeovibrioides (strain DSM 265 / 1930)</name>
    <name type="common">Prosthecochloris vibrioformis (strain DSM 265)</name>
    <dbReference type="NCBI Taxonomy" id="290318"/>
    <lineage>
        <taxon>Bacteria</taxon>
        <taxon>Pseudomonadati</taxon>
        <taxon>Chlorobiota</taxon>
        <taxon>Chlorobiia</taxon>
        <taxon>Chlorobiales</taxon>
        <taxon>Chlorobiaceae</taxon>
        <taxon>Chlorobium/Pelodictyon group</taxon>
        <taxon>Chlorobium</taxon>
    </lineage>
</organism>
<evidence type="ECO:0000313" key="2">
    <source>
        <dbReference type="EMBL" id="ABP36093.1"/>
    </source>
</evidence>
<protein>
    <recommendedName>
        <fullName evidence="1">PD-(D/E)XK endonuclease-like domain-containing protein</fullName>
    </recommendedName>
</protein>
<dbReference type="SUPFAM" id="SSF52540">
    <property type="entry name" value="P-loop containing nucleoside triphosphate hydrolases"/>
    <property type="match status" value="1"/>
</dbReference>
<dbReference type="InterPro" id="IPR011335">
    <property type="entry name" value="Restrct_endonuc-II-like"/>
</dbReference>
<dbReference type="Gene3D" id="3.40.50.300">
    <property type="entry name" value="P-loop containing nucleotide triphosphate hydrolases"/>
    <property type="match status" value="1"/>
</dbReference>
<dbReference type="InterPro" id="IPR038726">
    <property type="entry name" value="PDDEXK_AddAB-type"/>
</dbReference>
<dbReference type="EMBL" id="CP000607">
    <property type="protein sequence ID" value="ABP36093.1"/>
    <property type="molecule type" value="Genomic_DNA"/>
</dbReference>
<dbReference type="Pfam" id="PF12705">
    <property type="entry name" value="PDDEXK_1"/>
    <property type="match status" value="1"/>
</dbReference>
<sequence>MIHLLLTPDAPSAMKLRRSLAESGALSGVIAGTWPELMAQAEGCVVLPPAVTDWEEKLNMGVWNVPGAFWRRSLEAVLAEEKKSITALIGSHLAMLLEAAGTAGRIEGVDRLSANPRLQKRVEDLAALHEAMGHALPPALHSINRILKASPERTIRRMRIYHDEGWLSTGPWQDALMGHLNGSAGEAEDPQLRKALEKSVEGSRAPSGSSLKVMQEQLFTLPSGGKALLDGSLQWLRVRDGMQEMEVAAGMMQEAVRSTTGMQYANMALLLPSDISYSHAAREVFTAAGIPLSGLRDAYETRDLGGEAVLNLLYCLEDVPPAVSMASLLSSPLMPWSTVEGNRLAQDAIDMRNTLKLLEAQSKKAHRMLELVTGGPADADHLKARMEEFAGLLDEAEELKSHRERAGQLCKAIAAELTASAGPVKWQELRDIVQITPQAAPALPEPTREGVAVFYEGQEPWRTVRQLYAAGCSAGHFPESASASIIFTDEELEELKAATGMDMERAAVRGERNRKRFRRQLTSATEAAVFLVPGRDAQGKSLAPSSSITFAEALFETGNDRGLVLTLENSLEYNMAGGLPEKPGKEGVPPRELVPEDLDFKKKNLLETGMQKDGTLKPESPSRLDTLLVSPLAWLFERLDIKAREWAPEKLDPLKMGTVAHAVFEHLFTPEGIAGAEGIRNLLPELYDNAVKKTCPFLLRREWTVERENLMQGILKAALEWSEILEAMQARVVETEISLEGTLSGVPIHGNADLLLKLDDNRMLVVDYKKSSSGSREKRMNAGWDLQAELYRTMIETGGPEKGKKVSGEAAEVLARFKSAGEIGTLYYLMNDQTALAGTKGWFNSVSGLNELGTATSNAAWGKIQEQLEALKNGLVTMNTTEDEKAFEKIGITPYAIKNNPLVRLFMHNETTPTEKETVNE</sequence>
<dbReference type="OrthoDB" id="1488830at2"/>
<name>A4SC84_CHLPM</name>
<dbReference type="KEGG" id="pvi:Cvib_0065"/>
<evidence type="ECO:0000259" key="1">
    <source>
        <dbReference type="Pfam" id="PF12705"/>
    </source>
</evidence>
<feature type="domain" description="PD-(D/E)XK endonuclease-like" evidence="1">
    <location>
        <begin position="620"/>
        <end position="829"/>
    </location>
</feature>
<dbReference type="eggNOG" id="COG2887">
    <property type="taxonomic scope" value="Bacteria"/>
</dbReference>
<dbReference type="InterPro" id="IPR027417">
    <property type="entry name" value="P-loop_NTPase"/>
</dbReference>
<reference evidence="2" key="1">
    <citation type="submission" date="2007-03" db="EMBL/GenBank/DDBJ databases">
        <title>Complete sequence of Prosthecochloris vibrioformis DSM 265.</title>
        <authorList>
            <consortium name="US DOE Joint Genome Institute"/>
            <person name="Copeland A."/>
            <person name="Lucas S."/>
            <person name="Lapidus A."/>
            <person name="Barry K."/>
            <person name="Detter J.C."/>
            <person name="Glavina del Rio T."/>
            <person name="Hammon N."/>
            <person name="Israni S."/>
            <person name="Pitluck S."/>
            <person name="Schmutz J."/>
            <person name="Larimer F."/>
            <person name="Land M."/>
            <person name="Hauser L."/>
            <person name="Mikhailova N."/>
            <person name="Li T."/>
            <person name="Overmann J."/>
            <person name="Schuster S.C."/>
            <person name="Bryant D.A."/>
            <person name="Richardson P."/>
        </authorList>
    </citation>
    <scope>NUCLEOTIDE SEQUENCE [LARGE SCALE GENOMIC DNA]</scope>
    <source>
        <strain evidence="2">DSM 265</strain>
    </source>
</reference>
<dbReference type="SUPFAM" id="SSF52980">
    <property type="entry name" value="Restriction endonuclease-like"/>
    <property type="match status" value="1"/>
</dbReference>
<dbReference type="Gene3D" id="3.90.320.10">
    <property type="match status" value="1"/>
</dbReference>